<dbReference type="InterPro" id="IPR014284">
    <property type="entry name" value="RNA_pol_sigma-70_dom"/>
</dbReference>
<evidence type="ECO:0000256" key="1">
    <source>
        <dbReference type="SAM" id="MobiDB-lite"/>
    </source>
</evidence>
<feature type="region of interest" description="Disordered" evidence="1">
    <location>
        <begin position="1"/>
        <end position="23"/>
    </location>
</feature>
<reference evidence="3" key="1">
    <citation type="submission" date="2020-10" db="EMBL/GenBank/DDBJ databases">
        <authorList>
            <person name="Castelo-Branco R."/>
            <person name="Eusebio N."/>
            <person name="Adriana R."/>
            <person name="Vieira A."/>
            <person name="Brugerolle De Fraissinette N."/>
            <person name="Rezende De Castro R."/>
            <person name="Schneider M.P."/>
            <person name="Vasconcelos V."/>
            <person name="Leao P.N."/>
        </authorList>
    </citation>
    <scope>NUCLEOTIDE SEQUENCE</scope>
    <source>
        <strain evidence="3">LEGE 11480</strain>
    </source>
</reference>
<comment type="caution">
    <text evidence="3">The sequence shown here is derived from an EMBL/GenBank/DDBJ whole genome shotgun (WGS) entry which is preliminary data.</text>
</comment>
<keyword evidence="4" id="KW-1185">Reference proteome</keyword>
<dbReference type="GO" id="GO:0006352">
    <property type="term" value="P:DNA-templated transcription initiation"/>
    <property type="evidence" value="ECO:0007669"/>
    <property type="project" value="InterPro"/>
</dbReference>
<accession>A0A928VKU0</accession>
<feature type="compositionally biased region" description="Polar residues" evidence="1">
    <location>
        <begin position="1"/>
        <end position="11"/>
    </location>
</feature>
<dbReference type="RefSeq" id="WP_264323025.1">
    <property type="nucleotide sequence ID" value="NZ_JADEXQ010000001.1"/>
</dbReference>
<evidence type="ECO:0000259" key="2">
    <source>
        <dbReference type="Pfam" id="PF04542"/>
    </source>
</evidence>
<proteinExistence type="predicted"/>
<sequence>MRNLLDNSSPSPNTPWGDDDADIDGEQLLCHPDHIKRIERIARKQTRGSGLDWQDAAQSAQTKLLKAFRAGKFRQGDAAAFYRWASSVARFEIIDLVRKEKRQRCSSLDQTLSEGQTTWLELVADDFNALDSLVQNDLVEQAIAAIFELDAAQPDKCFLKLWQAKLTGKRQTDLATELGLTQSAISKRWKELIRKLTAHLGWLEPPTQIKAPAPSEARGRSQMSW</sequence>
<gene>
    <name evidence="3" type="ORF">IQ266_00370</name>
</gene>
<dbReference type="InterPro" id="IPR013325">
    <property type="entry name" value="RNA_pol_sigma_r2"/>
</dbReference>
<dbReference type="Gene3D" id="1.10.1740.10">
    <property type="match status" value="1"/>
</dbReference>
<protein>
    <submittedName>
        <fullName evidence="3">Sigma-70 family RNA polymerase sigma factor</fullName>
    </submittedName>
</protein>
<feature type="domain" description="RNA polymerase sigma-70 region 2" evidence="2">
    <location>
        <begin position="34"/>
        <end position="102"/>
    </location>
</feature>
<dbReference type="GO" id="GO:0003700">
    <property type="term" value="F:DNA-binding transcription factor activity"/>
    <property type="evidence" value="ECO:0007669"/>
    <property type="project" value="InterPro"/>
</dbReference>
<dbReference type="SUPFAM" id="SSF88946">
    <property type="entry name" value="Sigma2 domain of RNA polymerase sigma factors"/>
    <property type="match status" value="1"/>
</dbReference>
<evidence type="ECO:0000313" key="4">
    <source>
        <dbReference type="Proteomes" id="UP000625316"/>
    </source>
</evidence>
<evidence type="ECO:0000313" key="3">
    <source>
        <dbReference type="EMBL" id="MBE9028207.1"/>
    </source>
</evidence>
<dbReference type="Pfam" id="PF04542">
    <property type="entry name" value="Sigma70_r2"/>
    <property type="match status" value="1"/>
</dbReference>
<name>A0A928VKU0_9CYAN</name>
<dbReference type="AlphaFoldDB" id="A0A928VKU0"/>
<organism evidence="3 4">
    <name type="scientific">Romeriopsis navalis LEGE 11480</name>
    <dbReference type="NCBI Taxonomy" id="2777977"/>
    <lineage>
        <taxon>Bacteria</taxon>
        <taxon>Bacillati</taxon>
        <taxon>Cyanobacteriota</taxon>
        <taxon>Cyanophyceae</taxon>
        <taxon>Leptolyngbyales</taxon>
        <taxon>Leptolyngbyaceae</taxon>
        <taxon>Romeriopsis</taxon>
        <taxon>Romeriopsis navalis</taxon>
    </lineage>
</organism>
<dbReference type="NCBIfam" id="TIGR02937">
    <property type="entry name" value="sigma70-ECF"/>
    <property type="match status" value="1"/>
</dbReference>
<dbReference type="EMBL" id="JADEXQ010000001">
    <property type="protein sequence ID" value="MBE9028207.1"/>
    <property type="molecule type" value="Genomic_DNA"/>
</dbReference>
<dbReference type="Proteomes" id="UP000625316">
    <property type="component" value="Unassembled WGS sequence"/>
</dbReference>
<dbReference type="InterPro" id="IPR007627">
    <property type="entry name" value="RNA_pol_sigma70_r2"/>
</dbReference>